<protein>
    <recommendedName>
        <fullName evidence="8">Sulfatase N-terminal domain-containing protein</fullName>
    </recommendedName>
</protein>
<dbReference type="GO" id="GO:0008484">
    <property type="term" value="F:sulfuric ester hydrolase activity"/>
    <property type="evidence" value="ECO:0007669"/>
    <property type="project" value="InterPro"/>
</dbReference>
<feature type="region of interest" description="Disordered" evidence="7">
    <location>
        <begin position="1"/>
        <end position="46"/>
    </location>
</feature>
<evidence type="ECO:0000256" key="5">
    <source>
        <dbReference type="ARBA" id="ARBA00022837"/>
    </source>
</evidence>
<dbReference type="Gene3D" id="3.40.720.10">
    <property type="entry name" value="Alkaline Phosphatase, subunit A"/>
    <property type="match status" value="1"/>
</dbReference>
<keyword evidence="5" id="KW-0106">Calcium</keyword>
<dbReference type="PROSITE" id="PS00149">
    <property type="entry name" value="SULFATASE_2"/>
    <property type="match status" value="1"/>
</dbReference>
<feature type="domain" description="Sulfatase N-terminal" evidence="8">
    <location>
        <begin position="122"/>
        <end position="440"/>
    </location>
</feature>
<dbReference type="eggNOG" id="KOG3867">
    <property type="taxonomic scope" value="Eukaryota"/>
</dbReference>
<keyword evidence="3" id="KW-0479">Metal-binding</keyword>
<feature type="compositionally biased region" description="Basic residues" evidence="7">
    <location>
        <begin position="1"/>
        <end position="17"/>
    </location>
</feature>
<sequence length="598" mass="67763">MAKVRKPNTFRRKRRRDNNKGPLSGKFQPGHTPPKRQPLTEEDYRRVEEIRRHRRDEWERAREQEGNSTPVFPAFVVVGSSGPARVCSRCRVVAVSVSYFQKSVRRQDVVYSDIQESSSGKPNIVFILADDYGWNDIGYHGSVIRTPNLDRLAAEGVKLENYYVQPLCSPSRCQLMTGRYQIRYGLQHSLIWPPQPSGLPLDEVTLPQRLKEGGYSTHIVGKWHLGFYKQDYTPTHRGFDTFYGYLTGAEDYWTHRQKGGLPGQPQTWSGLDLRDQNRPVTDQNGTYSTHLFANKAIEIIAQQDKNKPMFLFLSFQAVHDPLQAPEEDISRYSHISDTNRRVYAAMTTIMDQAVGNVTRALKQYGLWDNTVLIFSTDNGGRVDRGGINWPLRGWKGSLWEGGVRGVGFVNSPLIKAKGRTSDALIHISDWFPTLVGLASGSTNGTKPLDGHDVWEAISDGKPSPRREILHNIDPMFHTVPSPRPHQWGDRVFNTSVHAAIRSGDWKLLTGYPGNTSRVPPPSSTKEEPADTPGKHLWLFNIREDPEERTDLSQKHPGVVQELLEKLARYNRTAVPVFYPSFDPQANPALHGNIWGPWS</sequence>
<evidence type="ECO:0000256" key="1">
    <source>
        <dbReference type="ARBA" id="ARBA00001913"/>
    </source>
</evidence>
<dbReference type="FunFam" id="3.40.720.10:FF:000007">
    <property type="entry name" value="Arylsulfatase family, member J"/>
    <property type="match status" value="1"/>
</dbReference>
<evidence type="ECO:0000256" key="6">
    <source>
        <dbReference type="ARBA" id="ARBA00023180"/>
    </source>
</evidence>
<dbReference type="CDD" id="cd16029">
    <property type="entry name" value="4-S"/>
    <property type="match status" value="1"/>
</dbReference>
<dbReference type="InterPro" id="IPR000917">
    <property type="entry name" value="Sulfatase_N"/>
</dbReference>
<keyword evidence="4" id="KW-0378">Hydrolase</keyword>
<accession>C3ZGR2</accession>
<gene>
    <name evidence="9" type="ORF">BRAFLDRAFT_71008</name>
</gene>
<dbReference type="PANTHER" id="PTHR10342:SF274">
    <property type="entry name" value="ARYLSULFATASE B"/>
    <property type="match status" value="1"/>
</dbReference>
<comment type="cofactor">
    <cofactor evidence="1">
        <name>Ca(2+)</name>
        <dbReference type="ChEBI" id="CHEBI:29108"/>
    </cofactor>
</comment>
<dbReference type="PROSITE" id="PS00523">
    <property type="entry name" value="SULFATASE_1"/>
    <property type="match status" value="1"/>
</dbReference>
<dbReference type="GO" id="GO:0046872">
    <property type="term" value="F:metal ion binding"/>
    <property type="evidence" value="ECO:0007669"/>
    <property type="project" value="UniProtKB-KW"/>
</dbReference>
<dbReference type="EMBL" id="GG666620">
    <property type="protein sequence ID" value="EEN48288.1"/>
    <property type="molecule type" value="Genomic_DNA"/>
</dbReference>
<dbReference type="SUPFAM" id="SSF53649">
    <property type="entry name" value="Alkaline phosphatase-like"/>
    <property type="match status" value="1"/>
</dbReference>
<keyword evidence="6" id="KW-0325">Glycoprotein</keyword>
<name>C3ZGR2_BRAFL</name>
<dbReference type="STRING" id="7739.C3ZGR2"/>
<feature type="region of interest" description="Disordered" evidence="7">
    <location>
        <begin position="511"/>
        <end position="532"/>
    </location>
</feature>
<evidence type="ECO:0000256" key="4">
    <source>
        <dbReference type="ARBA" id="ARBA00022801"/>
    </source>
</evidence>
<comment type="similarity">
    <text evidence="2">Belongs to the sulfatase family.</text>
</comment>
<evidence type="ECO:0000256" key="7">
    <source>
        <dbReference type="SAM" id="MobiDB-lite"/>
    </source>
</evidence>
<evidence type="ECO:0000256" key="2">
    <source>
        <dbReference type="ARBA" id="ARBA00008779"/>
    </source>
</evidence>
<dbReference type="InterPro" id="IPR047115">
    <property type="entry name" value="ARSB"/>
</dbReference>
<proteinExistence type="inferred from homology"/>
<dbReference type="PANTHER" id="PTHR10342">
    <property type="entry name" value="ARYLSULFATASE"/>
    <property type="match status" value="1"/>
</dbReference>
<evidence type="ECO:0000313" key="9">
    <source>
        <dbReference type="EMBL" id="EEN48288.1"/>
    </source>
</evidence>
<organism>
    <name type="scientific">Branchiostoma floridae</name>
    <name type="common">Florida lancelet</name>
    <name type="synonym">Amphioxus</name>
    <dbReference type="NCBI Taxonomy" id="7739"/>
    <lineage>
        <taxon>Eukaryota</taxon>
        <taxon>Metazoa</taxon>
        <taxon>Chordata</taxon>
        <taxon>Cephalochordata</taxon>
        <taxon>Leptocardii</taxon>
        <taxon>Amphioxiformes</taxon>
        <taxon>Branchiostomatidae</taxon>
        <taxon>Branchiostoma</taxon>
    </lineage>
</organism>
<dbReference type="InParanoid" id="C3ZGR2"/>
<dbReference type="Gene3D" id="3.30.1120.10">
    <property type="match status" value="1"/>
</dbReference>
<evidence type="ECO:0000256" key="3">
    <source>
        <dbReference type="ARBA" id="ARBA00022723"/>
    </source>
</evidence>
<dbReference type="AlphaFoldDB" id="C3ZGR2"/>
<dbReference type="InterPro" id="IPR017850">
    <property type="entry name" value="Alkaline_phosphatase_core_sf"/>
</dbReference>
<reference evidence="9" key="1">
    <citation type="journal article" date="2008" name="Nature">
        <title>The amphioxus genome and the evolution of the chordate karyotype.</title>
        <authorList>
            <consortium name="US DOE Joint Genome Institute (JGI-PGF)"/>
            <person name="Putnam N.H."/>
            <person name="Butts T."/>
            <person name="Ferrier D.E.K."/>
            <person name="Furlong R.F."/>
            <person name="Hellsten U."/>
            <person name="Kawashima T."/>
            <person name="Robinson-Rechavi M."/>
            <person name="Shoguchi E."/>
            <person name="Terry A."/>
            <person name="Yu J.-K."/>
            <person name="Benito-Gutierrez E.L."/>
            <person name="Dubchak I."/>
            <person name="Garcia-Fernandez J."/>
            <person name="Gibson-Brown J.J."/>
            <person name="Grigoriev I.V."/>
            <person name="Horton A.C."/>
            <person name="de Jong P.J."/>
            <person name="Jurka J."/>
            <person name="Kapitonov V.V."/>
            <person name="Kohara Y."/>
            <person name="Kuroki Y."/>
            <person name="Lindquist E."/>
            <person name="Lucas S."/>
            <person name="Osoegawa K."/>
            <person name="Pennacchio L.A."/>
            <person name="Salamov A.A."/>
            <person name="Satou Y."/>
            <person name="Sauka-Spengler T."/>
            <person name="Schmutz J."/>
            <person name="Shin-I T."/>
            <person name="Toyoda A."/>
            <person name="Bronner-Fraser M."/>
            <person name="Fujiyama A."/>
            <person name="Holland L.Z."/>
            <person name="Holland P.W.H."/>
            <person name="Satoh N."/>
            <person name="Rokhsar D.S."/>
        </authorList>
    </citation>
    <scope>NUCLEOTIDE SEQUENCE [LARGE SCALE GENOMIC DNA]</scope>
    <source>
        <strain evidence="9">S238N-H82</strain>
        <tissue evidence="9">Testes</tissue>
    </source>
</reference>
<dbReference type="Pfam" id="PF00884">
    <property type="entry name" value="Sulfatase"/>
    <property type="match status" value="1"/>
</dbReference>
<dbReference type="InterPro" id="IPR024607">
    <property type="entry name" value="Sulfatase_CS"/>
</dbReference>
<evidence type="ECO:0000259" key="8">
    <source>
        <dbReference type="Pfam" id="PF00884"/>
    </source>
</evidence>